<dbReference type="AlphaFoldDB" id="A0ABD3FM72"/>
<feature type="region of interest" description="Disordered" evidence="1">
    <location>
        <begin position="628"/>
        <end position="684"/>
    </location>
</feature>
<sequence>METDTPPVEVPADAVEAPVEAQIETDTPPVQVQDDAPAVPVVTPSPGTNEQRRKQKPKQSRFPKGFNIKAYRSLKRGLERKNYLIRFSQRYGYQLPKPVIPSANPAFYKKKKVNAWCRLKGPDRKEYYSKKTKEERQEFLRNYRETPRDEEPPPPKPAVPQNFAWPKGMDRKEFLAKKPGVERMAYLAWHIRNNGVELEERPASVHVPIGRQPAPRAYPRCGCSSSESCASCSRCVELHCVCGLTGRQRRAVCHESRACSCSLTDPTTRCKLCHGCRQPHGFFSHCRCVLHQQLLWTKRHPELEVKLAEEEEETLCSCFLLENRHGGDAAAKEKEAIARQEMERVRRIRRAAGFPSCDNIYRSNKIATVFDDEGLVSDFDDGVDDGPGSEVLPPSTESVIPRTMVRRMVHSTTFPASYHPLHRSEGCSLLETIEPRGGRISRRTSAAIKSDAIQSEIVRGLENISYEIDRDAAMPPDDLLDFLVYMASVKAANVGELIGTFEDSAAVAASIVMEEYMAQIVEDTVVQQQALCPPTEASVQGFSRDLLVGFNWQLFDRQHPFSPSDPKNRVLSLVEKESMLRDTLSDLILREFVSTQSTSFDVMTHGKELFGWIRSVIVIPPFILTGRTGAPPRIGMPKRTKDQTPSSPSKEHPSKKRRLKKKQQSNKQENQPSNKVGTAPSTPQIRLAVKANPKYGNPTYKVHFATTLEDELHVETSVGGLDSKMKAMATVSHLAKVVEHHERKSKGALVAPPKFPGPSPTISPVPPEDPNDPYHALFTSLCGNVNGYKKRRWEALMDRYLSATMPGWKAPEQEAGEKRSYN</sequence>
<dbReference type="EMBL" id="JBIMZQ010000012">
    <property type="protein sequence ID" value="KAL3668010.1"/>
    <property type="molecule type" value="Genomic_DNA"/>
</dbReference>
<feature type="compositionally biased region" description="Low complexity" evidence="1">
    <location>
        <begin position="1"/>
        <end position="21"/>
    </location>
</feature>
<comment type="caution">
    <text evidence="2">The sequence shown here is derived from an EMBL/GenBank/DDBJ whole genome shotgun (WGS) entry which is preliminary data.</text>
</comment>
<feature type="compositionally biased region" description="Basic residues" evidence="1">
    <location>
        <begin position="653"/>
        <end position="664"/>
    </location>
</feature>
<feature type="compositionally biased region" description="Basic and acidic residues" evidence="1">
    <location>
        <begin position="144"/>
        <end position="153"/>
    </location>
</feature>
<keyword evidence="3" id="KW-1185">Reference proteome</keyword>
<feature type="region of interest" description="Disordered" evidence="1">
    <location>
        <begin position="144"/>
        <end position="163"/>
    </location>
</feature>
<feature type="compositionally biased region" description="Low complexity" evidence="1">
    <location>
        <begin position="665"/>
        <end position="675"/>
    </location>
</feature>
<evidence type="ECO:0000256" key="1">
    <source>
        <dbReference type="SAM" id="MobiDB-lite"/>
    </source>
</evidence>
<evidence type="ECO:0000313" key="3">
    <source>
        <dbReference type="Proteomes" id="UP001632037"/>
    </source>
</evidence>
<evidence type="ECO:0000313" key="2">
    <source>
        <dbReference type="EMBL" id="KAL3668010.1"/>
    </source>
</evidence>
<organism evidence="2 3">
    <name type="scientific">Phytophthora oleae</name>
    <dbReference type="NCBI Taxonomy" id="2107226"/>
    <lineage>
        <taxon>Eukaryota</taxon>
        <taxon>Sar</taxon>
        <taxon>Stramenopiles</taxon>
        <taxon>Oomycota</taxon>
        <taxon>Peronosporomycetes</taxon>
        <taxon>Peronosporales</taxon>
        <taxon>Peronosporaceae</taxon>
        <taxon>Phytophthora</taxon>
    </lineage>
</organism>
<name>A0ABD3FM72_9STRA</name>
<proteinExistence type="predicted"/>
<gene>
    <name evidence="2" type="ORF">V7S43_006882</name>
</gene>
<feature type="region of interest" description="Disordered" evidence="1">
    <location>
        <begin position="1"/>
        <end position="64"/>
    </location>
</feature>
<protein>
    <submittedName>
        <fullName evidence="2">Uncharacterized protein</fullName>
    </submittedName>
</protein>
<reference evidence="2 3" key="1">
    <citation type="submission" date="2024-09" db="EMBL/GenBank/DDBJ databases">
        <title>Genome sequencing and assembly of Phytophthora oleae, isolate VK10A, causative agent of rot of olive drupes.</title>
        <authorList>
            <person name="Conti Taguali S."/>
            <person name="Riolo M."/>
            <person name="La Spada F."/>
            <person name="Cacciola S.O."/>
            <person name="Dionisio G."/>
        </authorList>
    </citation>
    <scope>NUCLEOTIDE SEQUENCE [LARGE SCALE GENOMIC DNA]</scope>
    <source>
        <strain evidence="2 3">VK10A</strain>
    </source>
</reference>
<accession>A0ABD3FM72</accession>
<dbReference type="Proteomes" id="UP001632037">
    <property type="component" value="Unassembled WGS sequence"/>
</dbReference>